<feature type="non-terminal residue" evidence="1">
    <location>
        <position position="1"/>
    </location>
</feature>
<dbReference type="PANTHER" id="PTHR46579:SF2">
    <property type="entry name" value="C2H2-TYPE DOMAIN-CONTAINING PROTEIN"/>
    <property type="match status" value="1"/>
</dbReference>
<evidence type="ECO:0000313" key="2">
    <source>
        <dbReference type="Proteomes" id="UP000053558"/>
    </source>
</evidence>
<name>A0A5M3MS67_CONPW</name>
<dbReference type="KEGG" id="cput:CONPUDRAFT_54023"/>
<dbReference type="GeneID" id="19207625"/>
<comment type="caution">
    <text evidence="1">The sequence shown here is derived from an EMBL/GenBank/DDBJ whole genome shotgun (WGS) entry which is preliminary data.</text>
</comment>
<dbReference type="Proteomes" id="UP000053558">
    <property type="component" value="Unassembled WGS sequence"/>
</dbReference>
<reference evidence="2" key="1">
    <citation type="journal article" date="2012" name="Science">
        <title>The Paleozoic origin of enzymatic lignin decomposition reconstructed from 31 fungal genomes.</title>
        <authorList>
            <person name="Floudas D."/>
            <person name="Binder M."/>
            <person name="Riley R."/>
            <person name="Barry K."/>
            <person name="Blanchette R.A."/>
            <person name="Henrissat B."/>
            <person name="Martinez A.T."/>
            <person name="Otillar R."/>
            <person name="Spatafora J.W."/>
            <person name="Yadav J.S."/>
            <person name="Aerts A."/>
            <person name="Benoit I."/>
            <person name="Boyd A."/>
            <person name="Carlson A."/>
            <person name="Copeland A."/>
            <person name="Coutinho P.M."/>
            <person name="de Vries R.P."/>
            <person name="Ferreira P."/>
            <person name="Findley K."/>
            <person name="Foster B."/>
            <person name="Gaskell J."/>
            <person name="Glotzer D."/>
            <person name="Gorecki P."/>
            <person name="Heitman J."/>
            <person name="Hesse C."/>
            <person name="Hori C."/>
            <person name="Igarashi K."/>
            <person name="Jurgens J.A."/>
            <person name="Kallen N."/>
            <person name="Kersten P."/>
            <person name="Kohler A."/>
            <person name="Kuees U."/>
            <person name="Kumar T.K.A."/>
            <person name="Kuo A."/>
            <person name="LaButti K."/>
            <person name="Larrondo L.F."/>
            <person name="Lindquist E."/>
            <person name="Ling A."/>
            <person name="Lombard V."/>
            <person name="Lucas S."/>
            <person name="Lundell T."/>
            <person name="Martin R."/>
            <person name="McLaughlin D.J."/>
            <person name="Morgenstern I."/>
            <person name="Morin E."/>
            <person name="Murat C."/>
            <person name="Nagy L.G."/>
            <person name="Nolan M."/>
            <person name="Ohm R.A."/>
            <person name="Patyshakuliyeva A."/>
            <person name="Rokas A."/>
            <person name="Ruiz-Duenas F.J."/>
            <person name="Sabat G."/>
            <person name="Salamov A."/>
            <person name="Samejima M."/>
            <person name="Schmutz J."/>
            <person name="Slot J.C."/>
            <person name="St John F."/>
            <person name="Stenlid J."/>
            <person name="Sun H."/>
            <person name="Sun S."/>
            <person name="Syed K."/>
            <person name="Tsang A."/>
            <person name="Wiebenga A."/>
            <person name="Young D."/>
            <person name="Pisabarro A."/>
            <person name="Eastwood D.C."/>
            <person name="Martin F."/>
            <person name="Cullen D."/>
            <person name="Grigoriev I.V."/>
            <person name="Hibbett D.S."/>
        </authorList>
    </citation>
    <scope>NUCLEOTIDE SEQUENCE [LARGE SCALE GENOMIC DNA]</scope>
    <source>
        <strain evidence="2">RWD-64-598 SS2</strain>
    </source>
</reference>
<dbReference type="OrthoDB" id="3239894at2759"/>
<dbReference type="EMBL" id="JH711577">
    <property type="protein sequence ID" value="EIW81993.1"/>
    <property type="molecule type" value="Genomic_DNA"/>
</dbReference>
<protein>
    <submittedName>
        <fullName evidence="1">Uncharacterized protein</fullName>
    </submittedName>
</protein>
<proteinExistence type="predicted"/>
<gene>
    <name evidence="1" type="ORF">CONPUDRAFT_54023</name>
</gene>
<dbReference type="AlphaFoldDB" id="A0A5M3MS67"/>
<dbReference type="PANTHER" id="PTHR46579">
    <property type="entry name" value="F5/8 TYPE C DOMAIN-CONTAINING PROTEIN-RELATED"/>
    <property type="match status" value="1"/>
</dbReference>
<sequence length="305" mass="34723">EEFFKQNGSPWSELMHLPYFDLVWHSVIDPMHNLLLGIVRTQWHPQWIKTNTLQAPTAAGNGRELGFVHQFLSTFESPAWAGKLPTRIGEPAGSNLTADSYKFAMLTAWPLVVSSPCLVIHIVSDPIHKIPIVWDIFINEAIKDQAKDVQEYPECHAQWQKDFDDRCKRNLMVAPMGKCKKKDKSKDPELIGPKPPMVRMQPDEPINFLRISAALKVFCASSVSLYGVNTLKPNSHWAVHLCEQVLDYGPIYNFWAFLSEHLNKVLKSATFNKWVGGQIEITMMCEFTCSSRLDTIVSARLFSDH</sequence>
<evidence type="ECO:0000313" key="1">
    <source>
        <dbReference type="EMBL" id="EIW81993.1"/>
    </source>
</evidence>
<accession>A0A5M3MS67</accession>
<keyword evidence="2" id="KW-1185">Reference proteome</keyword>
<dbReference type="RefSeq" id="XP_007767350.1">
    <property type="nucleotide sequence ID" value="XM_007769160.1"/>
</dbReference>
<organism evidence="1 2">
    <name type="scientific">Coniophora puteana (strain RWD-64-598)</name>
    <name type="common">Brown rot fungus</name>
    <dbReference type="NCBI Taxonomy" id="741705"/>
    <lineage>
        <taxon>Eukaryota</taxon>
        <taxon>Fungi</taxon>
        <taxon>Dikarya</taxon>
        <taxon>Basidiomycota</taxon>
        <taxon>Agaricomycotina</taxon>
        <taxon>Agaricomycetes</taxon>
        <taxon>Agaricomycetidae</taxon>
        <taxon>Boletales</taxon>
        <taxon>Coniophorineae</taxon>
        <taxon>Coniophoraceae</taxon>
        <taxon>Coniophora</taxon>
    </lineage>
</organism>